<comment type="caution">
    <text evidence="2">The sequence shown here is derived from an EMBL/GenBank/DDBJ whole genome shotgun (WGS) entry which is preliminary data.</text>
</comment>
<gene>
    <name evidence="2" type="ORF">M0G41_07870</name>
</gene>
<reference evidence="2" key="1">
    <citation type="submission" date="2022-04" db="EMBL/GenBank/DDBJ databases">
        <title>Lysobacter sp. CAU 1642 isolated from sea sand.</title>
        <authorList>
            <person name="Kim W."/>
        </authorList>
    </citation>
    <scope>NUCLEOTIDE SEQUENCE</scope>
    <source>
        <strain evidence="2">CAU 1642</strain>
    </source>
</reference>
<keyword evidence="1" id="KW-1133">Transmembrane helix</keyword>
<evidence type="ECO:0008006" key="4">
    <source>
        <dbReference type="Google" id="ProtNLM"/>
    </source>
</evidence>
<evidence type="ECO:0000256" key="1">
    <source>
        <dbReference type="SAM" id="Phobius"/>
    </source>
</evidence>
<evidence type="ECO:0000313" key="2">
    <source>
        <dbReference type="EMBL" id="MCK7593583.1"/>
    </source>
</evidence>
<dbReference type="RefSeq" id="WP_248207338.1">
    <property type="nucleotide sequence ID" value="NZ_JALNMH010000005.1"/>
</dbReference>
<protein>
    <recommendedName>
        <fullName evidence="4">Acyltransferase</fullName>
    </recommendedName>
</protein>
<sequence length="298" mass="34344">MVVPDWLRIELRCLLELYLLPALAVFLPWPLAYRCLRRVARWPRLFSREWRGALAEARNWVEIEDEDRWAWDYRTCRLVDHADFWLSRTRRRRWLDRYCDPRGEWPLRQSAAVGVFFHWCTGMWGIRALSVAGPSSAVLAGRFSKHSMGMSWLAYWYGHLRLNELARAGGRPLIYAPGTLKRAAAELAAGHWVTGTPDVPPTETKLARPVTLFGRPAQFTEGLLRIARDADVPVVMFTLGLDLATGRRDLRVEGPFDPNDPDLLQRIASYWEGLIREKSWGFTLWPMMPAYFAGASDS</sequence>
<evidence type="ECO:0000313" key="3">
    <source>
        <dbReference type="Proteomes" id="UP001431449"/>
    </source>
</evidence>
<keyword evidence="3" id="KW-1185">Reference proteome</keyword>
<keyword evidence="1" id="KW-0812">Transmembrane</keyword>
<name>A0ABT0GGC2_9GAMM</name>
<dbReference type="Proteomes" id="UP001431449">
    <property type="component" value="Unassembled WGS sequence"/>
</dbReference>
<organism evidence="2 3">
    <name type="scientific">Pseudomarimonas salicorniae</name>
    <dbReference type="NCBI Taxonomy" id="2933270"/>
    <lineage>
        <taxon>Bacteria</taxon>
        <taxon>Pseudomonadati</taxon>
        <taxon>Pseudomonadota</taxon>
        <taxon>Gammaproteobacteria</taxon>
        <taxon>Lysobacterales</taxon>
        <taxon>Lysobacteraceae</taxon>
        <taxon>Pseudomarimonas</taxon>
    </lineage>
</organism>
<proteinExistence type="predicted"/>
<dbReference type="EMBL" id="JALNMH010000005">
    <property type="protein sequence ID" value="MCK7593583.1"/>
    <property type="molecule type" value="Genomic_DNA"/>
</dbReference>
<accession>A0ABT0GGC2</accession>
<feature type="transmembrane region" description="Helical" evidence="1">
    <location>
        <begin position="17"/>
        <end position="36"/>
    </location>
</feature>
<keyword evidence="1" id="KW-0472">Membrane</keyword>